<dbReference type="Pfam" id="PF00646">
    <property type="entry name" value="F-box"/>
    <property type="match status" value="1"/>
</dbReference>
<dbReference type="InterPro" id="IPR055294">
    <property type="entry name" value="FBL60-like"/>
</dbReference>
<dbReference type="PANTHER" id="PTHR31293">
    <property type="entry name" value="RNI-LIKE SUPERFAMILY PROTEIN"/>
    <property type="match status" value="1"/>
</dbReference>
<evidence type="ECO:0000313" key="3">
    <source>
        <dbReference type="Proteomes" id="UP000823775"/>
    </source>
</evidence>
<gene>
    <name evidence="2" type="ORF">HAX54_026350</name>
</gene>
<dbReference type="InterPro" id="IPR053781">
    <property type="entry name" value="F-box_AtFBL13-like"/>
</dbReference>
<sequence length="294" mass="34200">MQMQIHEKHEKLRDIAINGEIEGPDLISNLPDEALHSIISFLPTKEAVATSIYSKRWRFLWKSLYRISFDLEKINDIHTRSLWNIVGKVLSSLSSNVKFFHLHHFPLDWACPDYLPQWIQLLKNEKKLEGISLSCDRTTVTSLSTWISVSNSGIRKSVIPENIFQGRFLRFVELNGYVLTDALPFKGCVNVKILKLEACFVSEESLIEILNNCELLEKLYLCCRFYFSNYVIIRHQKLELLVIFHMSDDREEKLRLGVSSGRLLLDPPTRAEEESEISMGDEETEEFLSYLLER</sequence>
<dbReference type="PANTHER" id="PTHR31293:SF12">
    <property type="entry name" value="RNI-LIKE SUPERFAMILY PROTEIN"/>
    <property type="match status" value="1"/>
</dbReference>
<feature type="domain" description="F-box" evidence="1">
    <location>
        <begin position="24"/>
        <end position="74"/>
    </location>
</feature>
<reference evidence="2 3" key="1">
    <citation type="journal article" date="2021" name="BMC Genomics">
        <title>Datura genome reveals duplications of psychoactive alkaloid biosynthetic genes and high mutation rate following tissue culture.</title>
        <authorList>
            <person name="Rajewski A."/>
            <person name="Carter-House D."/>
            <person name="Stajich J."/>
            <person name="Litt A."/>
        </authorList>
    </citation>
    <scope>NUCLEOTIDE SEQUENCE [LARGE SCALE GENOMIC DNA]</scope>
    <source>
        <strain evidence="2">AR-01</strain>
    </source>
</reference>
<dbReference type="Proteomes" id="UP000823775">
    <property type="component" value="Unassembled WGS sequence"/>
</dbReference>
<organism evidence="2 3">
    <name type="scientific">Datura stramonium</name>
    <name type="common">Jimsonweed</name>
    <name type="synonym">Common thornapple</name>
    <dbReference type="NCBI Taxonomy" id="4076"/>
    <lineage>
        <taxon>Eukaryota</taxon>
        <taxon>Viridiplantae</taxon>
        <taxon>Streptophyta</taxon>
        <taxon>Embryophyta</taxon>
        <taxon>Tracheophyta</taxon>
        <taxon>Spermatophyta</taxon>
        <taxon>Magnoliopsida</taxon>
        <taxon>eudicotyledons</taxon>
        <taxon>Gunneridae</taxon>
        <taxon>Pentapetalae</taxon>
        <taxon>asterids</taxon>
        <taxon>lamiids</taxon>
        <taxon>Solanales</taxon>
        <taxon>Solanaceae</taxon>
        <taxon>Solanoideae</taxon>
        <taxon>Datureae</taxon>
        <taxon>Datura</taxon>
    </lineage>
</organism>
<dbReference type="SUPFAM" id="SSF52047">
    <property type="entry name" value="RNI-like"/>
    <property type="match status" value="1"/>
</dbReference>
<evidence type="ECO:0000313" key="2">
    <source>
        <dbReference type="EMBL" id="MCD7447231.1"/>
    </source>
</evidence>
<accession>A0ABS8RK95</accession>
<proteinExistence type="predicted"/>
<dbReference type="CDD" id="cd22160">
    <property type="entry name" value="F-box_AtFBL13-like"/>
    <property type="match status" value="1"/>
</dbReference>
<comment type="caution">
    <text evidence="2">The sequence shown here is derived from an EMBL/GenBank/DDBJ whole genome shotgun (WGS) entry which is preliminary data.</text>
</comment>
<dbReference type="Gene3D" id="3.80.10.10">
    <property type="entry name" value="Ribonuclease Inhibitor"/>
    <property type="match status" value="1"/>
</dbReference>
<dbReference type="InterPro" id="IPR032675">
    <property type="entry name" value="LRR_dom_sf"/>
</dbReference>
<dbReference type="PROSITE" id="PS50181">
    <property type="entry name" value="FBOX"/>
    <property type="match status" value="1"/>
</dbReference>
<name>A0ABS8RK95_DATST</name>
<dbReference type="SUPFAM" id="SSF81383">
    <property type="entry name" value="F-box domain"/>
    <property type="match status" value="1"/>
</dbReference>
<dbReference type="InterPro" id="IPR036047">
    <property type="entry name" value="F-box-like_dom_sf"/>
</dbReference>
<dbReference type="EMBL" id="JACEIK010000032">
    <property type="protein sequence ID" value="MCD7447231.1"/>
    <property type="molecule type" value="Genomic_DNA"/>
</dbReference>
<dbReference type="InterPro" id="IPR001810">
    <property type="entry name" value="F-box_dom"/>
</dbReference>
<evidence type="ECO:0000259" key="1">
    <source>
        <dbReference type="PROSITE" id="PS50181"/>
    </source>
</evidence>
<protein>
    <recommendedName>
        <fullName evidence="1">F-box domain-containing protein</fullName>
    </recommendedName>
</protein>
<keyword evidence="3" id="KW-1185">Reference proteome</keyword>